<dbReference type="InterPro" id="IPR036410">
    <property type="entry name" value="HSP_DnaJ_Cys-rich_dom_sf"/>
</dbReference>
<dbReference type="SUPFAM" id="SSF57938">
    <property type="entry name" value="DnaJ/Hsp40 cysteine-rich domain"/>
    <property type="match status" value="1"/>
</dbReference>
<organism evidence="1">
    <name type="scientific">marine sediment metagenome</name>
    <dbReference type="NCBI Taxonomy" id="412755"/>
    <lineage>
        <taxon>unclassified sequences</taxon>
        <taxon>metagenomes</taxon>
        <taxon>ecological metagenomes</taxon>
    </lineage>
</organism>
<dbReference type="AlphaFoldDB" id="A0A0F9HMP2"/>
<evidence type="ECO:0000313" key="1">
    <source>
        <dbReference type="EMBL" id="KKL76427.1"/>
    </source>
</evidence>
<gene>
    <name evidence="1" type="ORF">LCGC14_2044980</name>
</gene>
<dbReference type="Gene3D" id="6.20.20.10">
    <property type="match status" value="1"/>
</dbReference>
<comment type="caution">
    <text evidence="1">The sequence shown here is derived from an EMBL/GenBank/DDBJ whole genome shotgun (WGS) entry which is preliminary data.</text>
</comment>
<accession>A0A0F9HMP2</accession>
<name>A0A0F9HMP2_9ZZZZ</name>
<protein>
    <submittedName>
        <fullName evidence="1">Uncharacterized protein</fullName>
    </submittedName>
</protein>
<proteinExistence type="predicted"/>
<dbReference type="EMBL" id="LAZR01024048">
    <property type="protein sequence ID" value="KKL76427.1"/>
    <property type="molecule type" value="Genomic_DNA"/>
</dbReference>
<reference evidence="1" key="1">
    <citation type="journal article" date="2015" name="Nature">
        <title>Complex archaea that bridge the gap between prokaryotes and eukaryotes.</title>
        <authorList>
            <person name="Spang A."/>
            <person name="Saw J.H."/>
            <person name="Jorgensen S.L."/>
            <person name="Zaremba-Niedzwiedzka K."/>
            <person name="Martijn J."/>
            <person name="Lind A.E."/>
            <person name="van Eijk R."/>
            <person name="Schleper C."/>
            <person name="Guy L."/>
            <person name="Ettema T.J."/>
        </authorList>
    </citation>
    <scope>NUCLEOTIDE SEQUENCE</scope>
</reference>
<sequence>MNDYVLVECPRCDGEGGIGYEVCPDCEGEGLILARISQQRRIAMWIAIVDMDQPGIRRAVVVTGEDDEIAMFSSPDEIREVQKIHQLNVFQWWFFNIDTGEVDE</sequence>